<gene>
    <name evidence="3" type="primary">jg12382</name>
    <name evidence="3" type="ORF">PAEG_LOCUS23372</name>
</gene>
<reference evidence="3" key="1">
    <citation type="submission" date="2022-03" db="EMBL/GenBank/DDBJ databases">
        <authorList>
            <person name="Lindestad O."/>
        </authorList>
    </citation>
    <scope>NUCLEOTIDE SEQUENCE</scope>
</reference>
<name>A0A8S4SC64_9NEOP</name>
<evidence type="ECO:0000256" key="1">
    <source>
        <dbReference type="SAM" id="Phobius"/>
    </source>
</evidence>
<feature type="signal peptide" evidence="2">
    <location>
        <begin position="1"/>
        <end position="19"/>
    </location>
</feature>
<keyword evidence="2" id="KW-0732">Signal</keyword>
<comment type="caution">
    <text evidence="3">The sequence shown here is derived from an EMBL/GenBank/DDBJ whole genome shotgun (WGS) entry which is preliminary data.</text>
</comment>
<accession>A0A8S4SC64</accession>
<dbReference type="Proteomes" id="UP000838756">
    <property type="component" value="Unassembled WGS sequence"/>
</dbReference>
<keyword evidence="4" id="KW-1185">Reference proteome</keyword>
<keyword evidence="1" id="KW-0812">Transmembrane</keyword>
<dbReference type="EMBL" id="CAKXAJ010026147">
    <property type="protein sequence ID" value="CAH2258579.1"/>
    <property type="molecule type" value="Genomic_DNA"/>
</dbReference>
<organism evidence="3 4">
    <name type="scientific">Pararge aegeria aegeria</name>
    <dbReference type="NCBI Taxonomy" id="348720"/>
    <lineage>
        <taxon>Eukaryota</taxon>
        <taxon>Metazoa</taxon>
        <taxon>Ecdysozoa</taxon>
        <taxon>Arthropoda</taxon>
        <taxon>Hexapoda</taxon>
        <taxon>Insecta</taxon>
        <taxon>Pterygota</taxon>
        <taxon>Neoptera</taxon>
        <taxon>Endopterygota</taxon>
        <taxon>Lepidoptera</taxon>
        <taxon>Glossata</taxon>
        <taxon>Ditrysia</taxon>
        <taxon>Papilionoidea</taxon>
        <taxon>Nymphalidae</taxon>
        <taxon>Satyrinae</taxon>
        <taxon>Satyrini</taxon>
        <taxon>Parargina</taxon>
        <taxon>Pararge</taxon>
    </lineage>
</organism>
<feature type="chain" id="PRO_5035793240" evidence="2">
    <location>
        <begin position="20"/>
        <end position="79"/>
    </location>
</feature>
<keyword evidence="1" id="KW-1133">Transmembrane helix</keyword>
<protein>
    <submittedName>
        <fullName evidence="3">Jg12382 protein</fullName>
    </submittedName>
</protein>
<dbReference type="AlphaFoldDB" id="A0A8S4SC64"/>
<evidence type="ECO:0000256" key="2">
    <source>
        <dbReference type="SAM" id="SignalP"/>
    </source>
</evidence>
<sequence length="79" mass="8513">MAATSLVLALIHLATIVAAQRDDHRRDVTSLVLMAVTSIVLALIILATIVAACWHSSKLVTRMGIRVKLPSQNIARSLL</sequence>
<evidence type="ECO:0000313" key="3">
    <source>
        <dbReference type="EMBL" id="CAH2258579.1"/>
    </source>
</evidence>
<proteinExistence type="predicted"/>
<evidence type="ECO:0000313" key="4">
    <source>
        <dbReference type="Proteomes" id="UP000838756"/>
    </source>
</evidence>
<feature type="transmembrane region" description="Helical" evidence="1">
    <location>
        <begin position="29"/>
        <end position="54"/>
    </location>
</feature>
<keyword evidence="1" id="KW-0472">Membrane</keyword>